<proteinExistence type="predicted"/>
<accession>A0A3Q9UJ28</accession>
<evidence type="ECO:0000313" key="11">
    <source>
        <dbReference type="EMBL" id="AZZ39925.1"/>
    </source>
</evidence>
<dbReference type="Gene3D" id="3.30.565.10">
    <property type="entry name" value="Histidine kinase-like ATPase, C-terminal domain"/>
    <property type="match status" value="1"/>
</dbReference>
<keyword evidence="4" id="KW-0808">Transferase</keyword>
<evidence type="ECO:0000256" key="9">
    <source>
        <dbReference type="SAM" id="Phobius"/>
    </source>
</evidence>
<dbReference type="PANTHER" id="PTHR24421:SF10">
    <property type="entry name" value="NITRATE_NITRITE SENSOR PROTEIN NARQ"/>
    <property type="match status" value="1"/>
</dbReference>
<evidence type="ECO:0000256" key="1">
    <source>
        <dbReference type="ARBA" id="ARBA00000085"/>
    </source>
</evidence>
<feature type="transmembrane region" description="Helical" evidence="9">
    <location>
        <begin position="78"/>
        <end position="104"/>
    </location>
</feature>
<feature type="transmembrane region" description="Helical" evidence="9">
    <location>
        <begin position="111"/>
        <end position="130"/>
    </location>
</feature>
<dbReference type="GO" id="GO:0046983">
    <property type="term" value="F:protein dimerization activity"/>
    <property type="evidence" value="ECO:0007669"/>
    <property type="project" value="InterPro"/>
</dbReference>
<dbReference type="EMBL" id="CP025570">
    <property type="protein sequence ID" value="AZZ39925.1"/>
    <property type="molecule type" value="Genomic_DNA"/>
</dbReference>
<evidence type="ECO:0000256" key="7">
    <source>
        <dbReference type="ARBA" id="ARBA00022840"/>
    </source>
</evidence>
<keyword evidence="3" id="KW-0597">Phosphoprotein</keyword>
<evidence type="ECO:0000259" key="10">
    <source>
        <dbReference type="Pfam" id="PF07730"/>
    </source>
</evidence>
<dbReference type="GO" id="GO:0005524">
    <property type="term" value="F:ATP binding"/>
    <property type="evidence" value="ECO:0007669"/>
    <property type="project" value="UniProtKB-KW"/>
</dbReference>
<dbReference type="InterPro" id="IPR036890">
    <property type="entry name" value="HATPase_C_sf"/>
</dbReference>
<keyword evidence="5" id="KW-0547">Nucleotide-binding</keyword>
<evidence type="ECO:0000256" key="5">
    <source>
        <dbReference type="ARBA" id="ARBA00022741"/>
    </source>
</evidence>
<evidence type="ECO:0000256" key="2">
    <source>
        <dbReference type="ARBA" id="ARBA00012438"/>
    </source>
</evidence>
<dbReference type="InterPro" id="IPR050482">
    <property type="entry name" value="Sensor_HK_TwoCompSys"/>
</dbReference>
<dbReference type="GO" id="GO:0016020">
    <property type="term" value="C:membrane"/>
    <property type="evidence" value="ECO:0007669"/>
    <property type="project" value="InterPro"/>
</dbReference>
<dbReference type="EC" id="2.7.13.3" evidence="2"/>
<keyword evidence="9" id="KW-1133">Transmembrane helix</keyword>
<dbReference type="KEGG" id="aji:C0Z10_09355"/>
<evidence type="ECO:0000256" key="3">
    <source>
        <dbReference type="ARBA" id="ARBA00022553"/>
    </source>
</evidence>
<evidence type="ECO:0000313" key="12">
    <source>
        <dbReference type="Proteomes" id="UP000285875"/>
    </source>
</evidence>
<dbReference type="SUPFAM" id="SSF55874">
    <property type="entry name" value="ATPase domain of HSP90 chaperone/DNA topoisomerase II/histidine kinase"/>
    <property type="match status" value="1"/>
</dbReference>
<organism evidence="11 12">
    <name type="scientific">Acidipropionibacterium jensenii</name>
    <dbReference type="NCBI Taxonomy" id="1749"/>
    <lineage>
        <taxon>Bacteria</taxon>
        <taxon>Bacillati</taxon>
        <taxon>Actinomycetota</taxon>
        <taxon>Actinomycetes</taxon>
        <taxon>Propionibacteriales</taxon>
        <taxon>Propionibacteriaceae</taxon>
        <taxon>Acidipropionibacterium</taxon>
    </lineage>
</organism>
<reference evidence="12" key="1">
    <citation type="submission" date="2017-12" db="EMBL/GenBank/DDBJ databases">
        <title>Whole genome sequencing of Acidipropionibacterium jensenii strains JS279 and JS280.</title>
        <authorList>
            <person name="Deptula P."/>
            <person name="Laine P."/>
            <person name="Smolander O.-P."/>
            <person name="Paulin L."/>
            <person name="Auvinen P."/>
            <person name="Varmanen P."/>
        </authorList>
    </citation>
    <scope>NUCLEOTIDE SEQUENCE [LARGE SCALE GENOMIC DNA]</scope>
    <source>
        <strain evidence="12">JS280</strain>
    </source>
</reference>
<dbReference type="PANTHER" id="PTHR24421">
    <property type="entry name" value="NITRATE/NITRITE SENSOR PROTEIN NARX-RELATED"/>
    <property type="match status" value="1"/>
</dbReference>
<dbReference type="Proteomes" id="UP000285875">
    <property type="component" value="Chromosome"/>
</dbReference>
<dbReference type="GO" id="GO:0000155">
    <property type="term" value="F:phosphorelay sensor kinase activity"/>
    <property type="evidence" value="ECO:0007669"/>
    <property type="project" value="InterPro"/>
</dbReference>
<dbReference type="InterPro" id="IPR011712">
    <property type="entry name" value="Sig_transdc_His_kin_sub3_dim/P"/>
</dbReference>
<evidence type="ECO:0000256" key="6">
    <source>
        <dbReference type="ARBA" id="ARBA00022777"/>
    </source>
</evidence>
<feature type="transmembrane region" description="Helical" evidence="9">
    <location>
        <begin position="142"/>
        <end position="164"/>
    </location>
</feature>
<dbReference type="Gene3D" id="1.20.5.1930">
    <property type="match status" value="1"/>
</dbReference>
<keyword evidence="9" id="KW-0472">Membrane</keyword>
<feature type="transmembrane region" description="Helical" evidence="9">
    <location>
        <begin position="54"/>
        <end position="72"/>
    </location>
</feature>
<protein>
    <recommendedName>
        <fullName evidence="2">histidine kinase</fullName>
        <ecNumber evidence="2">2.7.13.3</ecNumber>
    </recommendedName>
</protein>
<gene>
    <name evidence="11" type="ORF">C0Z10_09355</name>
</gene>
<keyword evidence="6" id="KW-0418">Kinase</keyword>
<keyword evidence="8" id="KW-0902">Two-component regulatory system</keyword>
<feature type="domain" description="Signal transduction histidine kinase subgroup 3 dimerisation and phosphoacceptor" evidence="10">
    <location>
        <begin position="191"/>
        <end position="257"/>
    </location>
</feature>
<dbReference type="AlphaFoldDB" id="A0A3Q9UJ28"/>
<dbReference type="Pfam" id="PF07730">
    <property type="entry name" value="HisKA_3"/>
    <property type="match status" value="1"/>
</dbReference>
<evidence type="ECO:0000256" key="4">
    <source>
        <dbReference type="ARBA" id="ARBA00022679"/>
    </source>
</evidence>
<name>A0A3Q9UJ28_9ACTN</name>
<sequence>MTSDAAAREGFWRVSHRVPRPVAIVVSCFALLFNMDDLVGASTRLGSAGSYSDFLRLLLCSAALGIVCWFPRMGAVLAWLAVPVSVGSGNIALLALVGPLVCVAVTATCTLPFIIVNGVVMVVGTIGVAIRWIQWHHPPVPILWTGAFLLSASTALGMALRALLGSRAERRLQDKRIAAIQKQAEQAAEHERQRLAHDMHDYVAHELTVIVAALAAARTRRQSHQQDPDQDAALLETVETTSRKALDELRRVLRLLDGEGDPVIGSPVPVSGAPRAEPVETMITDAAQDLEAIGDEVTISISPDAASLIPPEDHRLLLERFLSEAVTNAVKHGGLGARVTIRASTCSGVLQITLSNTIEKARAGLDVSTGLGIRGLREKAEELHCSVSAQPAPGRDGWIATLSLPEDLAA</sequence>
<evidence type="ECO:0000256" key="8">
    <source>
        <dbReference type="ARBA" id="ARBA00023012"/>
    </source>
</evidence>
<comment type="catalytic activity">
    <reaction evidence="1">
        <text>ATP + protein L-histidine = ADP + protein N-phospho-L-histidine.</text>
        <dbReference type="EC" id="2.7.13.3"/>
    </reaction>
</comment>
<keyword evidence="7" id="KW-0067">ATP-binding</keyword>
<keyword evidence="9" id="KW-0812">Transmembrane</keyword>